<dbReference type="EMBL" id="MDEK01000001">
    <property type="protein sequence ID" value="PPU85116.1"/>
    <property type="molecule type" value="Genomic_DNA"/>
</dbReference>
<organism evidence="3 4">
    <name type="scientific">Xanthomonas sacchari</name>
    <dbReference type="NCBI Taxonomy" id="56458"/>
    <lineage>
        <taxon>Bacteria</taxon>
        <taxon>Pseudomonadati</taxon>
        <taxon>Pseudomonadota</taxon>
        <taxon>Gammaproteobacteria</taxon>
        <taxon>Lysobacterales</taxon>
        <taxon>Lysobacteraceae</taxon>
        <taxon>Xanthomonas</taxon>
    </lineage>
</organism>
<sequence>MKLAPRPFALLVASGLGLLAPIVAAQVAPAPAAQPAPQTAPAPTTPATATPAPSAAAAPALPAEAWTPPPLQPFVATYDALYKGKPAGDARMDVVHTGGDQWRVDLGVHGRSGFASILGLNIEQSTVFTVQDGRYVPQSQSTVKKAVFFGKKVTGVYDWKQGVARWDGDLKKDRQAPIPLQPGDQSALLLNLSLMRDAQPGKTMTYRFVDVGRVREHVYRAADQTETVQVGDISYDALRVSRTNGGRNETILWIANGVPTPVRILQREDGEDRIDLRLTEYQGA</sequence>
<dbReference type="InterPro" id="IPR021457">
    <property type="entry name" value="DUF3108"/>
</dbReference>
<dbReference type="RefSeq" id="WP_041500362.1">
    <property type="nucleotide sequence ID" value="NZ_CP132343.1"/>
</dbReference>
<reference evidence="3 4" key="1">
    <citation type="submission" date="2016-08" db="EMBL/GenBank/DDBJ databases">
        <authorList>
            <person name="Seilhamer J.J."/>
        </authorList>
    </citation>
    <scope>NUCLEOTIDE SEQUENCE [LARGE SCALE GENOMIC DNA]</scope>
    <source>
        <strain evidence="3 4">CFBP4641</strain>
    </source>
</reference>
<evidence type="ECO:0000313" key="4">
    <source>
        <dbReference type="Proteomes" id="UP000247346"/>
    </source>
</evidence>
<feature type="compositionally biased region" description="Low complexity" evidence="1">
    <location>
        <begin position="45"/>
        <end position="60"/>
    </location>
</feature>
<evidence type="ECO:0000313" key="3">
    <source>
        <dbReference type="EMBL" id="PPU85116.1"/>
    </source>
</evidence>
<dbReference type="OrthoDB" id="6007128at2"/>
<proteinExistence type="predicted"/>
<dbReference type="Proteomes" id="UP000247346">
    <property type="component" value="Unassembled WGS sequence"/>
</dbReference>
<accession>A0A2P5Z904</accession>
<feature type="region of interest" description="Disordered" evidence="1">
    <location>
        <begin position="33"/>
        <end position="60"/>
    </location>
</feature>
<dbReference type="GeneID" id="93879844"/>
<name>A0A2P5Z904_9XANT</name>
<dbReference type="Pfam" id="PF11306">
    <property type="entry name" value="DUF3108"/>
    <property type="match status" value="1"/>
</dbReference>
<gene>
    <name evidence="3" type="ORF">XsacCFBP4641_00525</name>
</gene>
<feature type="signal peptide" evidence="2">
    <location>
        <begin position="1"/>
        <end position="25"/>
    </location>
</feature>
<comment type="caution">
    <text evidence="3">The sequence shown here is derived from an EMBL/GenBank/DDBJ whole genome shotgun (WGS) entry which is preliminary data.</text>
</comment>
<evidence type="ECO:0000256" key="2">
    <source>
        <dbReference type="SAM" id="SignalP"/>
    </source>
</evidence>
<feature type="compositionally biased region" description="Pro residues" evidence="1">
    <location>
        <begin position="33"/>
        <end position="44"/>
    </location>
</feature>
<protein>
    <submittedName>
        <fullName evidence="3">DUF3108 domain-containing protein</fullName>
    </submittedName>
</protein>
<evidence type="ECO:0000256" key="1">
    <source>
        <dbReference type="SAM" id="MobiDB-lite"/>
    </source>
</evidence>
<dbReference type="AlphaFoldDB" id="A0A2P5Z904"/>
<keyword evidence="2" id="KW-0732">Signal</keyword>
<feature type="chain" id="PRO_5015154468" evidence="2">
    <location>
        <begin position="26"/>
        <end position="284"/>
    </location>
</feature>